<name>A0A2U2PMS2_9SPHI</name>
<dbReference type="InterPro" id="IPR050641">
    <property type="entry name" value="RIFMO-like"/>
</dbReference>
<evidence type="ECO:0000313" key="5">
    <source>
        <dbReference type="EMBL" id="PWG82703.1"/>
    </source>
</evidence>
<keyword evidence="5" id="KW-0560">Oxidoreductase</keyword>
<evidence type="ECO:0000259" key="4">
    <source>
        <dbReference type="Pfam" id="PF01494"/>
    </source>
</evidence>
<evidence type="ECO:0000256" key="3">
    <source>
        <dbReference type="ARBA" id="ARBA00022827"/>
    </source>
</evidence>
<reference evidence="5 6" key="1">
    <citation type="submission" date="2018-04" db="EMBL/GenBank/DDBJ databases">
        <title>Pedobacter chongqingensis sp. nov., isolated from a rottenly hemp rope.</title>
        <authorList>
            <person name="Cai Y."/>
        </authorList>
    </citation>
    <scope>NUCLEOTIDE SEQUENCE [LARGE SCALE GENOMIC DNA]</scope>
    <source>
        <strain evidence="5 6">FJ4-8</strain>
    </source>
</reference>
<keyword evidence="3" id="KW-0274">FAD</keyword>
<feature type="domain" description="FAD-binding" evidence="4">
    <location>
        <begin position="7"/>
        <end position="344"/>
    </location>
</feature>
<gene>
    <name evidence="5" type="ORF">DDR33_02280</name>
</gene>
<dbReference type="GO" id="GO:0071949">
    <property type="term" value="F:FAD binding"/>
    <property type="evidence" value="ECO:0007669"/>
    <property type="project" value="InterPro"/>
</dbReference>
<evidence type="ECO:0000313" key="6">
    <source>
        <dbReference type="Proteomes" id="UP000245647"/>
    </source>
</evidence>
<comment type="caution">
    <text evidence="5">The sequence shown here is derived from an EMBL/GenBank/DDBJ whole genome shotgun (WGS) entry which is preliminary data.</text>
</comment>
<dbReference type="SUPFAM" id="SSF51905">
    <property type="entry name" value="FAD/NAD(P)-binding domain"/>
    <property type="match status" value="1"/>
</dbReference>
<organism evidence="5 6">
    <name type="scientific">Pararcticibacter amylolyticus</name>
    <dbReference type="NCBI Taxonomy" id="2173175"/>
    <lineage>
        <taxon>Bacteria</taxon>
        <taxon>Pseudomonadati</taxon>
        <taxon>Bacteroidota</taxon>
        <taxon>Sphingobacteriia</taxon>
        <taxon>Sphingobacteriales</taxon>
        <taxon>Sphingobacteriaceae</taxon>
        <taxon>Pararcticibacter</taxon>
    </lineage>
</organism>
<dbReference type="Gene3D" id="3.50.50.60">
    <property type="entry name" value="FAD/NAD(P)-binding domain"/>
    <property type="match status" value="1"/>
</dbReference>
<protein>
    <submittedName>
        <fullName evidence="5">Monooxygenase</fullName>
    </submittedName>
</protein>
<dbReference type="InterPro" id="IPR036188">
    <property type="entry name" value="FAD/NAD-bd_sf"/>
</dbReference>
<dbReference type="Proteomes" id="UP000245647">
    <property type="component" value="Unassembled WGS sequence"/>
</dbReference>
<dbReference type="PANTHER" id="PTHR43004:SF19">
    <property type="entry name" value="BINDING MONOOXYGENASE, PUTATIVE (JCVI)-RELATED"/>
    <property type="match status" value="1"/>
</dbReference>
<keyword evidence="5" id="KW-0503">Monooxygenase</keyword>
<dbReference type="EMBL" id="QEAS01000001">
    <property type="protein sequence ID" value="PWG82703.1"/>
    <property type="molecule type" value="Genomic_DNA"/>
</dbReference>
<comment type="cofactor">
    <cofactor evidence="1">
        <name>FAD</name>
        <dbReference type="ChEBI" id="CHEBI:57692"/>
    </cofactor>
</comment>
<dbReference type="GO" id="GO:0016709">
    <property type="term" value="F:oxidoreductase activity, acting on paired donors, with incorporation or reduction of molecular oxygen, NAD(P)H as one donor, and incorporation of one atom of oxygen"/>
    <property type="evidence" value="ECO:0007669"/>
    <property type="project" value="UniProtKB-ARBA"/>
</dbReference>
<sequence length="530" mass="60311">MNLLPHDCSVLIVGAGPSGLMMAAQLLRYGIQPVIIDAKTGLNQESRALAVQARSLEIFRQLGLNEAALAEGNPVDRLAVYQDAEVAAFSLTEKDKMLTAFPYVLILEQSKTEKILLGYLTSNACPVYWNTELLDIRSDDRGAKVKLKRGETEEEIKCDWVIGADGASGKVRKSQGLSFAGGTYLNRFYLADIVMKDQGDVSAARLFLKKEGFMGIFPVNGQTYRFIGVLPQTLKDRADVTFDDLKPYLTYTLDFPLQGEVCQWFSVYKLHHRIAERFRNKRCFLIGDAAHIHSPVGGQGMNTGLQDAYNLAWKLQGVIKNEFHEKILDSYSEERMGIAKQLLATTDKLFTLSVSGNWFIRQIRNYVLPRLFQWIWKRSGMPFRLFSHISQIALHYRASGMSVHHSRTREIAAGDRLPYLKLFDEKRKEHSDLHAWCSKPGFTLLVIGLISQRDVHLLAKFIKATYPAQLNFYYLPPSSSNQHIFDAFEIKEDHKKAVIVRPDLYIGYMNDVVDIELIDIYLRETIGWRK</sequence>
<proteinExistence type="predicted"/>
<dbReference type="InterPro" id="IPR002938">
    <property type="entry name" value="FAD-bd"/>
</dbReference>
<keyword evidence="2" id="KW-0285">Flavoprotein</keyword>
<dbReference type="Gene3D" id="3.40.30.120">
    <property type="match status" value="1"/>
</dbReference>
<dbReference type="Gene3D" id="3.30.70.2450">
    <property type="match status" value="1"/>
</dbReference>
<evidence type="ECO:0000256" key="1">
    <source>
        <dbReference type="ARBA" id="ARBA00001974"/>
    </source>
</evidence>
<keyword evidence="6" id="KW-1185">Reference proteome</keyword>
<dbReference type="AlphaFoldDB" id="A0A2U2PMS2"/>
<dbReference type="PRINTS" id="PR00420">
    <property type="entry name" value="RNGMNOXGNASE"/>
</dbReference>
<evidence type="ECO:0000256" key="2">
    <source>
        <dbReference type="ARBA" id="ARBA00022630"/>
    </source>
</evidence>
<dbReference type="OrthoDB" id="9766816at2"/>
<accession>A0A2U2PMS2</accession>
<dbReference type="Pfam" id="PF01494">
    <property type="entry name" value="FAD_binding_3"/>
    <property type="match status" value="1"/>
</dbReference>
<dbReference type="RefSeq" id="WP_109414121.1">
    <property type="nucleotide sequence ID" value="NZ_QEAS01000001.1"/>
</dbReference>
<dbReference type="PANTHER" id="PTHR43004">
    <property type="entry name" value="TRK SYSTEM POTASSIUM UPTAKE PROTEIN"/>
    <property type="match status" value="1"/>
</dbReference>